<reference evidence="1 2" key="1">
    <citation type="submission" date="2016-01" db="EMBL/GenBank/DDBJ databases">
        <authorList>
            <person name="McClelland M."/>
            <person name="Jain A."/>
            <person name="Saraogi P."/>
            <person name="Mendelson R."/>
            <person name="Westerman R."/>
            <person name="SanMiguel P."/>
            <person name="Csonka L."/>
        </authorList>
    </citation>
    <scope>NUCLEOTIDE SEQUENCE [LARGE SCALE GENOMIC DNA]</scope>
    <source>
        <strain evidence="1 2">R-53146</strain>
    </source>
</reference>
<accession>A0A0X3AQ12</accession>
<protein>
    <submittedName>
        <fullName evidence="1">Uncharacterized protein</fullName>
    </submittedName>
</protein>
<evidence type="ECO:0000313" key="1">
    <source>
        <dbReference type="EMBL" id="CVK16333.1"/>
    </source>
</evidence>
<dbReference type="EMBL" id="FCOR01000006">
    <property type="protein sequence ID" value="CVK16333.1"/>
    <property type="molecule type" value="Genomic_DNA"/>
</dbReference>
<keyword evidence="2" id="KW-1185">Reference proteome</keyword>
<dbReference type="AlphaFoldDB" id="A0A0X3AQ12"/>
<gene>
    <name evidence="1" type="ORF">Ga0061079_10698</name>
</gene>
<dbReference type="STRING" id="1586267.GCA_001418685_01183"/>
<name>A0A0X3AQ12_9FLAO</name>
<sequence>MYLYFYLLIKKIFLYPDEKICRQYVRSGSKRSLKRVFAHTYNFSCEFGFNIRRYVYIGESNHY</sequence>
<organism evidence="1 2">
    <name type="scientific">Apibacter mensalis</name>
    <dbReference type="NCBI Taxonomy" id="1586267"/>
    <lineage>
        <taxon>Bacteria</taxon>
        <taxon>Pseudomonadati</taxon>
        <taxon>Bacteroidota</taxon>
        <taxon>Flavobacteriia</taxon>
        <taxon>Flavobacteriales</taxon>
        <taxon>Weeksellaceae</taxon>
        <taxon>Apibacter</taxon>
    </lineage>
</organism>
<evidence type="ECO:0000313" key="2">
    <source>
        <dbReference type="Proteomes" id="UP000182761"/>
    </source>
</evidence>
<proteinExistence type="predicted"/>
<dbReference type="Proteomes" id="UP000182761">
    <property type="component" value="Unassembled WGS sequence"/>
</dbReference>